<dbReference type="Proteomes" id="UP000237105">
    <property type="component" value="Unassembled WGS sequence"/>
</dbReference>
<protein>
    <submittedName>
        <fullName evidence="2">NHL domain protein</fullName>
    </submittedName>
</protein>
<dbReference type="OrthoDB" id="1723198at2759"/>
<dbReference type="PANTHER" id="PTHR47076:SF1">
    <property type="entry name" value="NHL DOMAIN PROTEIN"/>
    <property type="match status" value="1"/>
</dbReference>
<feature type="region of interest" description="Disordered" evidence="1">
    <location>
        <begin position="144"/>
        <end position="174"/>
    </location>
</feature>
<organism evidence="2 3">
    <name type="scientific">Parasponia andersonii</name>
    <name type="common">Sponia andersonii</name>
    <dbReference type="NCBI Taxonomy" id="3476"/>
    <lineage>
        <taxon>Eukaryota</taxon>
        <taxon>Viridiplantae</taxon>
        <taxon>Streptophyta</taxon>
        <taxon>Embryophyta</taxon>
        <taxon>Tracheophyta</taxon>
        <taxon>Spermatophyta</taxon>
        <taxon>Magnoliopsida</taxon>
        <taxon>eudicotyledons</taxon>
        <taxon>Gunneridae</taxon>
        <taxon>Pentapetalae</taxon>
        <taxon>rosids</taxon>
        <taxon>fabids</taxon>
        <taxon>Rosales</taxon>
        <taxon>Cannabaceae</taxon>
        <taxon>Parasponia</taxon>
    </lineage>
</organism>
<gene>
    <name evidence="2" type="ORF">PanWU01x14_341350</name>
</gene>
<reference evidence="3" key="1">
    <citation type="submission" date="2016-06" db="EMBL/GenBank/DDBJ databases">
        <title>Parallel loss of symbiosis genes in relatives of nitrogen-fixing non-legume Parasponia.</title>
        <authorList>
            <person name="Van Velzen R."/>
            <person name="Holmer R."/>
            <person name="Bu F."/>
            <person name="Rutten L."/>
            <person name="Van Zeijl A."/>
            <person name="Liu W."/>
            <person name="Santuari L."/>
            <person name="Cao Q."/>
            <person name="Sharma T."/>
            <person name="Shen D."/>
            <person name="Roswanjaya Y."/>
            <person name="Wardhani T."/>
            <person name="Kalhor M.S."/>
            <person name="Jansen J."/>
            <person name="Van den Hoogen J."/>
            <person name="Gungor B."/>
            <person name="Hartog M."/>
            <person name="Hontelez J."/>
            <person name="Verver J."/>
            <person name="Yang W.-C."/>
            <person name="Schijlen E."/>
            <person name="Repin R."/>
            <person name="Schilthuizen M."/>
            <person name="Schranz E."/>
            <person name="Heidstra R."/>
            <person name="Miyata K."/>
            <person name="Fedorova E."/>
            <person name="Kohlen W."/>
            <person name="Bisseling T."/>
            <person name="Smit S."/>
            <person name="Geurts R."/>
        </authorList>
    </citation>
    <scope>NUCLEOTIDE SEQUENCE [LARGE SCALE GENOMIC DNA]</scope>
    <source>
        <strain evidence="3">cv. WU1-14</strain>
    </source>
</reference>
<feature type="compositionally biased region" description="Gly residues" evidence="1">
    <location>
        <begin position="161"/>
        <end position="174"/>
    </location>
</feature>
<accession>A0A2P5AE30</accession>
<evidence type="ECO:0000313" key="3">
    <source>
        <dbReference type="Proteomes" id="UP000237105"/>
    </source>
</evidence>
<evidence type="ECO:0000313" key="2">
    <source>
        <dbReference type="EMBL" id="PON34788.1"/>
    </source>
</evidence>
<dbReference type="STRING" id="3476.A0A2P5AE30"/>
<feature type="compositionally biased region" description="Polar residues" evidence="1">
    <location>
        <begin position="144"/>
        <end position="154"/>
    </location>
</feature>
<dbReference type="PANTHER" id="PTHR47076">
    <property type="entry name" value="NHL DOMAIN PROTEIN"/>
    <property type="match status" value="1"/>
</dbReference>
<name>A0A2P5AE30_PARAD</name>
<evidence type="ECO:0000256" key="1">
    <source>
        <dbReference type="SAM" id="MobiDB-lite"/>
    </source>
</evidence>
<sequence>MTSDLTADVSPREEMDLISDDVSELMFARRGCCYSWIPCFGSDRSSASGSVWWQRMRPAENDDPWWSRGWKKVREWSEIVAGPKWKTFIRRFNKNRSHSGYRQTGKFNYDEFSYALNFDEGPGQNGHFDDDDDEDILGRDFSSRFASVPTSAKSSMDLGKEGGGGGGGGGPSFT</sequence>
<keyword evidence="3" id="KW-1185">Reference proteome</keyword>
<dbReference type="EMBL" id="JXTB01000642">
    <property type="protein sequence ID" value="PON34788.1"/>
    <property type="molecule type" value="Genomic_DNA"/>
</dbReference>
<proteinExistence type="predicted"/>
<dbReference type="AlphaFoldDB" id="A0A2P5AE30"/>
<comment type="caution">
    <text evidence="2">The sequence shown here is derived from an EMBL/GenBank/DDBJ whole genome shotgun (WGS) entry which is preliminary data.</text>
</comment>